<comment type="caution">
    <text evidence="1">The sequence shown here is derived from an EMBL/GenBank/DDBJ whole genome shotgun (WGS) entry which is preliminary data.</text>
</comment>
<gene>
    <name evidence="1" type="ORF">DYBT9275_02496</name>
</gene>
<evidence type="ECO:0000313" key="1">
    <source>
        <dbReference type="EMBL" id="CAG5000605.1"/>
    </source>
</evidence>
<organism evidence="1 2">
    <name type="scientific">Dyadobacter helix</name>
    <dbReference type="NCBI Taxonomy" id="2822344"/>
    <lineage>
        <taxon>Bacteria</taxon>
        <taxon>Pseudomonadati</taxon>
        <taxon>Bacteroidota</taxon>
        <taxon>Cytophagia</taxon>
        <taxon>Cytophagales</taxon>
        <taxon>Spirosomataceae</taxon>
        <taxon>Dyadobacter</taxon>
    </lineage>
</organism>
<keyword evidence="2" id="KW-1185">Reference proteome</keyword>
<name>A0A916JD65_9BACT</name>
<evidence type="ECO:0000313" key="2">
    <source>
        <dbReference type="Proteomes" id="UP000680038"/>
    </source>
</evidence>
<protein>
    <submittedName>
        <fullName evidence="1">Uncharacterized protein</fullName>
    </submittedName>
</protein>
<reference evidence="1" key="1">
    <citation type="submission" date="2021-04" db="EMBL/GenBank/DDBJ databases">
        <authorList>
            <person name="Rodrigo-Torres L."/>
            <person name="Arahal R. D."/>
            <person name="Lucena T."/>
        </authorList>
    </citation>
    <scope>NUCLEOTIDE SEQUENCE</scope>
    <source>
        <strain evidence="1">CECT 9275</strain>
    </source>
</reference>
<dbReference type="EMBL" id="CAJRAF010000002">
    <property type="protein sequence ID" value="CAG5000605.1"/>
    <property type="molecule type" value="Genomic_DNA"/>
</dbReference>
<proteinExistence type="predicted"/>
<dbReference type="AlphaFoldDB" id="A0A916JD65"/>
<dbReference type="RefSeq" id="WP_215239127.1">
    <property type="nucleotide sequence ID" value="NZ_CAJRAF010000002.1"/>
</dbReference>
<dbReference type="Proteomes" id="UP000680038">
    <property type="component" value="Unassembled WGS sequence"/>
</dbReference>
<sequence>MKHVLILDTNPLPLNSRLMDLPENCRNEVMVEEVKYIYQVIRKLLFRPKDRLSPVPSEYDLLIVGLTSTDEDYEKVNFIRYIKRNKPELPLLIFSHKEKDWLIRQLLIIKNHELAPITDRRDIREVVETFLERGILD</sequence>
<accession>A0A916JD65</accession>